<dbReference type="PANTHER" id="PTHR11573:SF6">
    <property type="entry name" value="RIBONUCLEOSIDE-DIPHOSPHATE REDUCTASE LARGE SUBUNIT"/>
    <property type="match status" value="1"/>
</dbReference>
<keyword evidence="3" id="KW-0021">Allosteric enzyme</keyword>
<evidence type="ECO:0000256" key="11">
    <source>
        <dbReference type="SAM" id="MobiDB-lite"/>
    </source>
</evidence>
<proteinExistence type="inferred from homology"/>
<dbReference type="PROSITE" id="PS51161">
    <property type="entry name" value="ATP_CONE"/>
    <property type="match status" value="2"/>
</dbReference>
<protein>
    <recommendedName>
        <fullName evidence="2 10">Ribonucleoside-diphosphate reductase</fullName>
        <ecNumber evidence="2 10">1.17.4.1</ecNumber>
    </recommendedName>
</protein>
<dbReference type="NCBIfam" id="TIGR02506">
    <property type="entry name" value="NrdE_NrdA"/>
    <property type="match status" value="1"/>
</dbReference>
<dbReference type="Pfam" id="PF00317">
    <property type="entry name" value="Ribonuc_red_lgN"/>
    <property type="match status" value="1"/>
</dbReference>
<evidence type="ECO:0000256" key="3">
    <source>
        <dbReference type="ARBA" id="ARBA00022533"/>
    </source>
</evidence>
<keyword evidence="7 10" id="KW-0215">Deoxyribonucleotide synthesis</keyword>
<comment type="similarity">
    <text evidence="1 10">Belongs to the ribonucleoside diphosphate reductase large chain family.</text>
</comment>
<keyword evidence="4 9" id="KW-0547">Nucleotide-binding</keyword>
<name>A0ABW7FW80_9BURK</name>
<accession>A0ABW7FW80</accession>
<sequence>MHIQATTTTSPTAAGSVRQDAPAMAGTSFEGYQIIRRNGAVVSFEPSKIAVALMKAFLAVHGTTGAASASVRETVDGLTESVVRALLRSRPSGGTFHIEDVQDHVELGLMRGGHHEVARAYVLYRERRAQERQRQVQAQQAAMLEHGIQVVDKGQRLPLDLEKLTALIQSACDGLGSDVKAEPILNETKRNLYDGVPIDEVYKAAILAARTLIEKDPGYTRATARLLMHTIRKEILGREVVQEDMAAVYPEYFPKFIKKGIQAELLDEKLGQFDLAKLGAALQPQRDLQFDYLGLQTLFDRYFLHVEGTRIEMPQAFFMRVAMGLALNEIDREARAIEFYEVLSTFDFMSSTPTLFNSGTRRSQLSSCYLTTVSDDLDGIYEALKENALLSKFAGGLGNDWTPVRALGSHIKGTNGKSQGVVPFLKVVNDTAVAVNQGGKRKGAVCAYLESWHLDIEEFLELRKNTGDDRRRTHDMNTANWIPDLFMKRVIEGGEWTLFSPSNCPDLHDLFGQAFEKAYVEYEAKADRGEIKLYKRMPARDLWRKMLTMLFETGHPWITFKDACNVRSPQQHVGVVHSSNLCTEITLNTNENEIAVCNLGSVNLSQHIRDGQIDHAKLKKTVSTAMRMLDNVIDINYYAVKKARDSNLRHRPVGLGLMGFQDALYQLRTPYASDAAVEFADRSMEAICYYAYWASTELAQERGRYSSYRGSLWDRGILPIDSLNLLAEARGGYVEVDRSTTMDWDALRARIGEHGMRNSNCVAIAPTATISNIIGVDASIEPCFGNLSVKSNLSGEFTVVNEHLVRDLKNLGLWDDVMVMDLKHFDGSLRRIDRVPEELKALYATAFEVEPVWLVEAAARRQKWIDQAQSLNIYMAGASGKKLDDTYKLAWQRGLKTTYYLRTMGATHAEKSTVSTAGQLNAVSNQSGGYHAAPEAAVPAVIEMAAVTPATDVQLCAIDDPGCEACQ</sequence>
<evidence type="ECO:0000313" key="13">
    <source>
        <dbReference type="EMBL" id="MFG6448588.1"/>
    </source>
</evidence>
<dbReference type="InterPro" id="IPR039718">
    <property type="entry name" value="Rrm1"/>
</dbReference>
<evidence type="ECO:0000256" key="2">
    <source>
        <dbReference type="ARBA" id="ARBA00012274"/>
    </source>
</evidence>
<evidence type="ECO:0000256" key="9">
    <source>
        <dbReference type="PROSITE-ProRule" id="PRU00492"/>
    </source>
</evidence>
<dbReference type="PANTHER" id="PTHR11573">
    <property type="entry name" value="RIBONUCLEOSIDE-DIPHOSPHATE REDUCTASE LARGE CHAIN"/>
    <property type="match status" value="1"/>
</dbReference>
<evidence type="ECO:0000259" key="12">
    <source>
        <dbReference type="PROSITE" id="PS51161"/>
    </source>
</evidence>
<dbReference type="InterPro" id="IPR000788">
    <property type="entry name" value="RNR_lg_C"/>
</dbReference>
<dbReference type="PRINTS" id="PR01183">
    <property type="entry name" value="RIBORDTASEM1"/>
</dbReference>
<dbReference type="CDD" id="cd01679">
    <property type="entry name" value="RNR_I"/>
    <property type="match status" value="1"/>
</dbReference>
<evidence type="ECO:0000256" key="1">
    <source>
        <dbReference type="ARBA" id="ARBA00010406"/>
    </source>
</evidence>
<dbReference type="PROSITE" id="PS00089">
    <property type="entry name" value="RIBORED_LARGE"/>
    <property type="match status" value="1"/>
</dbReference>
<keyword evidence="14" id="KW-1185">Reference proteome</keyword>
<keyword evidence="5 9" id="KW-0067">ATP-binding</keyword>
<dbReference type="InterPro" id="IPR008926">
    <property type="entry name" value="RNR_R1-su_N"/>
</dbReference>
<dbReference type="InterPro" id="IPR005144">
    <property type="entry name" value="ATP-cone_dom"/>
</dbReference>
<evidence type="ECO:0000256" key="6">
    <source>
        <dbReference type="ARBA" id="ARBA00023002"/>
    </source>
</evidence>
<dbReference type="Proteomes" id="UP001606099">
    <property type="component" value="Unassembled WGS sequence"/>
</dbReference>
<comment type="catalytic activity">
    <reaction evidence="8 10">
        <text>a 2'-deoxyribonucleoside 5'-diphosphate + [thioredoxin]-disulfide + H2O = a ribonucleoside 5'-diphosphate + [thioredoxin]-dithiol</text>
        <dbReference type="Rhea" id="RHEA:23252"/>
        <dbReference type="Rhea" id="RHEA-COMP:10698"/>
        <dbReference type="Rhea" id="RHEA-COMP:10700"/>
        <dbReference type="ChEBI" id="CHEBI:15377"/>
        <dbReference type="ChEBI" id="CHEBI:29950"/>
        <dbReference type="ChEBI" id="CHEBI:50058"/>
        <dbReference type="ChEBI" id="CHEBI:57930"/>
        <dbReference type="ChEBI" id="CHEBI:73316"/>
        <dbReference type="EC" id="1.17.4.1"/>
    </reaction>
</comment>
<dbReference type="EC" id="1.17.4.1" evidence="2 10"/>
<dbReference type="EMBL" id="JBIGHZ010000003">
    <property type="protein sequence ID" value="MFG6448588.1"/>
    <property type="molecule type" value="Genomic_DNA"/>
</dbReference>
<comment type="caution">
    <text evidence="13">The sequence shown here is derived from an EMBL/GenBank/DDBJ whole genome shotgun (WGS) entry which is preliminary data.</text>
</comment>
<organism evidence="13 14">
    <name type="scientific">Roseateles rivi</name>
    <dbReference type="NCBI Taxonomy" id="3299028"/>
    <lineage>
        <taxon>Bacteria</taxon>
        <taxon>Pseudomonadati</taxon>
        <taxon>Pseudomonadota</taxon>
        <taxon>Betaproteobacteria</taxon>
        <taxon>Burkholderiales</taxon>
        <taxon>Sphaerotilaceae</taxon>
        <taxon>Roseateles</taxon>
    </lineage>
</organism>
<evidence type="ECO:0000256" key="8">
    <source>
        <dbReference type="ARBA" id="ARBA00047754"/>
    </source>
</evidence>
<evidence type="ECO:0000256" key="10">
    <source>
        <dbReference type="RuleBase" id="RU003410"/>
    </source>
</evidence>
<dbReference type="RefSeq" id="WP_394460951.1">
    <property type="nucleotide sequence ID" value="NZ_JBIGHZ010000003.1"/>
</dbReference>
<dbReference type="Gene3D" id="3.20.70.20">
    <property type="match status" value="1"/>
</dbReference>
<reference evidence="13 14" key="1">
    <citation type="submission" date="2024-08" db="EMBL/GenBank/DDBJ databases">
        <authorList>
            <person name="Lu H."/>
        </authorList>
    </citation>
    <scope>NUCLEOTIDE SEQUENCE [LARGE SCALE GENOMIC DNA]</scope>
    <source>
        <strain evidence="13 14">BYS180W</strain>
    </source>
</reference>
<dbReference type="SUPFAM" id="SSF51998">
    <property type="entry name" value="PFL-like glycyl radical enzymes"/>
    <property type="match status" value="1"/>
</dbReference>
<feature type="domain" description="ATP-cone" evidence="12">
    <location>
        <begin position="148"/>
        <end position="237"/>
    </location>
</feature>
<dbReference type="Pfam" id="PF03477">
    <property type="entry name" value="ATP-cone"/>
    <property type="match status" value="1"/>
</dbReference>
<evidence type="ECO:0000256" key="7">
    <source>
        <dbReference type="ARBA" id="ARBA00023116"/>
    </source>
</evidence>
<evidence type="ECO:0000256" key="5">
    <source>
        <dbReference type="ARBA" id="ARBA00022840"/>
    </source>
</evidence>
<gene>
    <name evidence="13" type="ORF">ACG0Z6_10095</name>
</gene>
<evidence type="ECO:0000256" key="4">
    <source>
        <dbReference type="ARBA" id="ARBA00022741"/>
    </source>
</evidence>
<comment type="function">
    <text evidence="10">Provides the precursors necessary for DNA synthesis. Catalyzes the biosynthesis of deoxyribonucleotides from the corresponding ribonucleotides.</text>
</comment>
<feature type="region of interest" description="Disordered" evidence="11">
    <location>
        <begin position="1"/>
        <end position="20"/>
    </location>
</feature>
<feature type="compositionally biased region" description="Low complexity" evidence="11">
    <location>
        <begin position="1"/>
        <end position="14"/>
    </location>
</feature>
<evidence type="ECO:0000313" key="14">
    <source>
        <dbReference type="Proteomes" id="UP001606099"/>
    </source>
</evidence>
<feature type="domain" description="ATP-cone" evidence="12">
    <location>
        <begin position="32"/>
        <end position="132"/>
    </location>
</feature>
<dbReference type="Pfam" id="PF02867">
    <property type="entry name" value="Ribonuc_red_lgC"/>
    <property type="match status" value="1"/>
</dbReference>
<keyword evidence="6 10" id="KW-0560">Oxidoreductase</keyword>
<dbReference type="InterPro" id="IPR013509">
    <property type="entry name" value="RNR_lsu_N"/>
</dbReference>
<dbReference type="InterPro" id="IPR013346">
    <property type="entry name" value="NrdE_NrdA_C"/>
</dbReference>
<dbReference type="NCBIfam" id="NF005544">
    <property type="entry name" value="PRK07207.1"/>
    <property type="match status" value="1"/>
</dbReference>
<dbReference type="SUPFAM" id="SSF48168">
    <property type="entry name" value="R1 subunit of ribonucleotide reductase, N-terminal domain"/>
    <property type="match status" value="1"/>
</dbReference>